<dbReference type="InParanoid" id="A0A482X9Q5"/>
<evidence type="ECO:0000256" key="1">
    <source>
        <dbReference type="SAM" id="SignalP"/>
    </source>
</evidence>
<feature type="chain" id="PRO_5019734585" evidence="1">
    <location>
        <begin position="25"/>
        <end position="173"/>
    </location>
</feature>
<sequence>MNTLISVTLFFMFYISFNIQNTVGGSGRHLLYTPGCVLQFAVGFAVPTKVNYKSLAANGGILLNMNLPSNLSHFFSPYDRKQRIIDNSIMEDIHEMFGLKARNCMEKSVCQLRDAPLIGKSIFSKALQILAMPKMANSSLLDNCEEYYSTCPYSLVDMVSEVYQATDELYTLL</sequence>
<evidence type="ECO:0000313" key="2">
    <source>
        <dbReference type="EMBL" id="RZF42705.1"/>
    </source>
</evidence>
<reference evidence="2 3" key="1">
    <citation type="journal article" date="2017" name="Gigascience">
        <title>Genome sequence of the small brown planthopper, Laodelphax striatellus.</title>
        <authorList>
            <person name="Zhu J."/>
            <person name="Jiang F."/>
            <person name="Wang X."/>
            <person name="Yang P."/>
            <person name="Bao Y."/>
            <person name="Zhao W."/>
            <person name="Wang W."/>
            <person name="Lu H."/>
            <person name="Wang Q."/>
            <person name="Cui N."/>
            <person name="Li J."/>
            <person name="Chen X."/>
            <person name="Luo L."/>
            <person name="Yu J."/>
            <person name="Kang L."/>
            <person name="Cui F."/>
        </authorList>
    </citation>
    <scope>NUCLEOTIDE SEQUENCE [LARGE SCALE GENOMIC DNA]</scope>
    <source>
        <strain evidence="2">Lst14</strain>
    </source>
</reference>
<dbReference type="OrthoDB" id="6598360at2759"/>
<protein>
    <submittedName>
        <fullName evidence="2">Uncharacterized protein</fullName>
    </submittedName>
</protein>
<organism evidence="2 3">
    <name type="scientific">Laodelphax striatellus</name>
    <name type="common">Small brown planthopper</name>
    <name type="synonym">Delphax striatella</name>
    <dbReference type="NCBI Taxonomy" id="195883"/>
    <lineage>
        <taxon>Eukaryota</taxon>
        <taxon>Metazoa</taxon>
        <taxon>Ecdysozoa</taxon>
        <taxon>Arthropoda</taxon>
        <taxon>Hexapoda</taxon>
        <taxon>Insecta</taxon>
        <taxon>Pterygota</taxon>
        <taxon>Neoptera</taxon>
        <taxon>Paraneoptera</taxon>
        <taxon>Hemiptera</taxon>
        <taxon>Auchenorrhyncha</taxon>
        <taxon>Fulgoroidea</taxon>
        <taxon>Delphacidae</taxon>
        <taxon>Criomorphinae</taxon>
        <taxon>Laodelphax</taxon>
    </lineage>
</organism>
<dbReference type="InterPro" id="IPR006631">
    <property type="entry name" value="DM4_12"/>
</dbReference>
<keyword evidence="3" id="KW-1185">Reference proteome</keyword>
<gene>
    <name evidence="2" type="ORF">LSTR_LSTR001500</name>
</gene>
<keyword evidence="1" id="KW-0732">Signal</keyword>
<dbReference type="PANTHER" id="PTHR21398">
    <property type="entry name" value="AGAP007094-PA"/>
    <property type="match status" value="1"/>
</dbReference>
<name>A0A482X9Q5_LAOST</name>
<proteinExistence type="predicted"/>
<feature type="signal peptide" evidence="1">
    <location>
        <begin position="1"/>
        <end position="24"/>
    </location>
</feature>
<dbReference type="Proteomes" id="UP000291343">
    <property type="component" value="Unassembled WGS sequence"/>
</dbReference>
<dbReference type="AlphaFoldDB" id="A0A482X9Q5"/>
<evidence type="ECO:0000313" key="3">
    <source>
        <dbReference type="Proteomes" id="UP000291343"/>
    </source>
</evidence>
<accession>A0A482X9Q5</accession>
<comment type="caution">
    <text evidence="2">The sequence shown here is derived from an EMBL/GenBank/DDBJ whole genome shotgun (WGS) entry which is preliminary data.</text>
</comment>
<dbReference type="EMBL" id="QKKF02014716">
    <property type="protein sequence ID" value="RZF42705.1"/>
    <property type="molecule type" value="Genomic_DNA"/>
</dbReference>
<dbReference type="Pfam" id="PF07841">
    <property type="entry name" value="DM4_12"/>
    <property type="match status" value="1"/>
</dbReference>
<dbReference type="PANTHER" id="PTHR21398:SF6">
    <property type="entry name" value="AGAP007094-PA"/>
    <property type="match status" value="1"/>
</dbReference>